<dbReference type="OrthoDB" id="5853681at2759"/>
<dbReference type="Gene3D" id="2.40.70.10">
    <property type="entry name" value="Acid Proteases"/>
    <property type="match status" value="2"/>
</dbReference>
<feature type="chain" id="PRO_5013909017" description="Peptidase A1 domain-containing protein" evidence="7">
    <location>
        <begin position="21"/>
        <end position="285"/>
    </location>
</feature>
<dbReference type="GO" id="GO:0005764">
    <property type="term" value="C:lysosome"/>
    <property type="evidence" value="ECO:0007669"/>
    <property type="project" value="TreeGrafter"/>
</dbReference>
<dbReference type="PANTHER" id="PTHR47966:SF8">
    <property type="entry name" value="ASPARTIC PROTEASE 1-RELATED"/>
    <property type="match status" value="1"/>
</dbReference>
<comment type="caution">
    <text evidence="9">The sequence shown here is derived from an EMBL/GenBank/DDBJ whole genome shotgun (WGS) entry which is preliminary data.</text>
</comment>
<dbReference type="PANTHER" id="PTHR47966">
    <property type="entry name" value="BETA-SITE APP-CLEAVING ENZYME, ISOFORM A-RELATED"/>
    <property type="match status" value="1"/>
</dbReference>
<feature type="signal peptide" evidence="7">
    <location>
        <begin position="1"/>
        <end position="20"/>
    </location>
</feature>
<evidence type="ECO:0000313" key="9">
    <source>
        <dbReference type="EMBL" id="PIC23619.1"/>
    </source>
</evidence>
<feature type="disulfide bond" evidence="6">
    <location>
        <begin position="79"/>
        <end position="84"/>
    </location>
</feature>
<evidence type="ECO:0000256" key="5">
    <source>
        <dbReference type="PIRSR" id="PIRSR601461-1"/>
    </source>
</evidence>
<evidence type="ECO:0000256" key="6">
    <source>
        <dbReference type="PIRSR" id="PIRSR601461-2"/>
    </source>
</evidence>
<keyword evidence="2" id="KW-0645">Protease</keyword>
<dbReference type="EMBL" id="PDUG01000005">
    <property type="protein sequence ID" value="PIC23619.1"/>
    <property type="molecule type" value="Genomic_DNA"/>
</dbReference>
<keyword evidence="4" id="KW-0378">Hydrolase</keyword>
<dbReference type="GO" id="GO:0004190">
    <property type="term" value="F:aspartic-type endopeptidase activity"/>
    <property type="evidence" value="ECO:0007669"/>
    <property type="project" value="UniProtKB-KW"/>
</dbReference>
<protein>
    <recommendedName>
        <fullName evidence="8">Peptidase A1 domain-containing protein</fullName>
    </recommendedName>
</protein>
<dbReference type="InterPro" id="IPR001461">
    <property type="entry name" value="Aspartic_peptidase_A1"/>
</dbReference>
<evidence type="ECO:0000256" key="1">
    <source>
        <dbReference type="ARBA" id="ARBA00007447"/>
    </source>
</evidence>
<evidence type="ECO:0000256" key="2">
    <source>
        <dbReference type="ARBA" id="ARBA00022670"/>
    </source>
</evidence>
<dbReference type="SUPFAM" id="SSF50630">
    <property type="entry name" value="Acid proteases"/>
    <property type="match status" value="1"/>
</dbReference>
<dbReference type="Proteomes" id="UP000230233">
    <property type="component" value="Chromosome V"/>
</dbReference>
<dbReference type="PRINTS" id="PR00792">
    <property type="entry name" value="PEPSIN"/>
</dbReference>
<evidence type="ECO:0000259" key="8">
    <source>
        <dbReference type="PROSITE" id="PS51767"/>
    </source>
</evidence>
<dbReference type="Pfam" id="PF00026">
    <property type="entry name" value="Asp"/>
    <property type="match status" value="1"/>
</dbReference>
<gene>
    <name evidence="9" type="primary">Cnig_chr_V.g17260</name>
    <name evidence="9" type="ORF">B9Z55_017260</name>
</gene>
<name>A0A2G5T8V7_9PELO</name>
<feature type="active site" evidence="5">
    <location>
        <position position="255"/>
    </location>
</feature>
<reference evidence="10" key="1">
    <citation type="submission" date="2017-10" db="EMBL/GenBank/DDBJ databases">
        <title>Rapid genome shrinkage in a self-fertile nematode reveals novel sperm competition proteins.</title>
        <authorList>
            <person name="Yin D."/>
            <person name="Schwarz E.M."/>
            <person name="Thomas C.G."/>
            <person name="Felde R.L."/>
            <person name="Korf I.F."/>
            <person name="Cutter A.D."/>
            <person name="Schartner C.M."/>
            <person name="Ralston E.J."/>
            <person name="Meyer B.J."/>
            <person name="Haag E.S."/>
        </authorList>
    </citation>
    <scope>NUCLEOTIDE SEQUENCE [LARGE SCALE GENOMIC DNA]</scope>
    <source>
        <strain evidence="10">JU1422</strain>
    </source>
</reference>
<dbReference type="STRING" id="1611254.A0A2G5T8V7"/>
<evidence type="ECO:0000256" key="4">
    <source>
        <dbReference type="ARBA" id="ARBA00022801"/>
    </source>
</evidence>
<dbReference type="InterPro" id="IPR034164">
    <property type="entry name" value="Pepsin-like_dom"/>
</dbReference>
<dbReference type="AlphaFoldDB" id="A0A2G5T8V7"/>
<comment type="similarity">
    <text evidence="1">Belongs to the peptidase A1 family.</text>
</comment>
<evidence type="ECO:0000256" key="3">
    <source>
        <dbReference type="ARBA" id="ARBA00022750"/>
    </source>
</evidence>
<evidence type="ECO:0000313" key="10">
    <source>
        <dbReference type="Proteomes" id="UP000230233"/>
    </source>
</evidence>
<dbReference type="FunFam" id="2.40.70.10:FF:000115">
    <property type="entry name" value="Lysosomal aspartic protease"/>
    <property type="match status" value="1"/>
</dbReference>
<dbReference type="InterPro" id="IPR021109">
    <property type="entry name" value="Peptidase_aspartic_dom_sf"/>
</dbReference>
<proteinExistence type="inferred from homology"/>
<keyword evidence="3" id="KW-0064">Aspartyl protease</keyword>
<organism evidence="9 10">
    <name type="scientific">Caenorhabditis nigoni</name>
    <dbReference type="NCBI Taxonomy" id="1611254"/>
    <lineage>
        <taxon>Eukaryota</taxon>
        <taxon>Metazoa</taxon>
        <taxon>Ecdysozoa</taxon>
        <taxon>Nematoda</taxon>
        <taxon>Chromadorea</taxon>
        <taxon>Rhabditida</taxon>
        <taxon>Rhabditina</taxon>
        <taxon>Rhabditomorpha</taxon>
        <taxon>Rhabditoidea</taxon>
        <taxon>Rhabditidae</taxon>
        <taxon>Peloderinae</taxon>
        <taxon>Caenorhabditis</taxon>
    </lineage>
</organism>
<dbReference type="GO" id="GO:0006508">
    <property type="term" value="P:proteolysis"/>
    <property type="evidence" value="ECO:0007669"/>
    <property type="project" value="UniProtKB-KW"/>
</dbReference>
<keyword evidence="7" id="KW-0732">Signal</keyword>
<feature type="domain" description="Peptidase A1" evidence="8">
    <location>
        <begin position="48"/>
        <end position="285"/>
    </location>
</feature>
<keyword evidence="10" id="KW-1185">Reference proteome</keyword>
<evidence type="ECO:0000256" key="7">
    <source>
        <dbReference type="SAM" id="SignalP"/>
    </source>
</evidence>
<sequence>MNFFLILSSFSTIFFIFANAASFSYPIESRNKLKTVSQPFDDFYDDYYLLKVDVGTPAQSFRLSLDTASSFLWVLDINCVSKDCHGTSDYDKKSTYNFSDSSTFVKGAGTFVAQFDGQPISGYLGKESVSFGGLTLKNQDFGSAQVLPQLYVDLPIDGVIGFGLPAMAVNGTRTPLDGLLPMLDQQMFSVWMDRKVDTSRGGPGGLVTFGAMDTVNCFADVNWVPLTVKSYWGFDLDGFKVASYERKNKEKVISDTGSGWIGAPPAVISAIVKATGAKYAWNWEI</sequence>
<dbReference type="CDD" id="cd05471">
    <property type="entry name" value="pepsin_like"/>
    <property type="match status" value="1"/>
</dbReference>
<accession>A0A2G5T8V7</accession>
<dbReference type="PROSITE" id="PS51767">
    <property type="entry name" value="PEPTIDASE_A1"/>
    <property type="match status" value="1"/>
</dbReference>
<feature type="active site" evidence="5">
    <location>
        <position position="66"/>
    </location>
</feature>
<keyword evidence="6" id="KW-1015">Disulfide bond</keyword>
<dbReference type="InterPro" id="IPR033121">
    <property type="entry name" value="PEPTIDASE_A1"/>
</dbReference>